<dbReference type="eggNOG" id="COG2226">
    <property type="taxonomic scope" value="Bacteria"/>
</dbReference>
<reference evidence="5 6" key="1">
    <citation type="journal article" date="2011" name="Stand. Genomic Sci.">
        <title>Complete genome sequence of Haliscomenobacter hydrossis type strain (O).</title>
        <authorList>
            <consortium name="US DOE Joint Genome Institute (JGI-PGF)"/>
            <person name="Daligault H."/>
            <person name="Lapidus A."/>
            <person name="Zeytun A."/>
            <person name="Nolan M."/>
            <person name="Lucas S."/>
            <person name="Del Rio T.G."/>
            <person name="Tice H."/>
            <person name="Cheng J.F."/>
            <person name="Tapia R."/>
            <person name="Han C."/>
            <person name="Goodwin L."/>
            <person name="Pitluck S."/>
            <person name="Liolios K."/>
            <person name="Pagani I."/>
            <person name="Ivanova N."/>
            <person name="Huntemann M."/>
            <person name="Mavromatis K."/>
            <person name="Mikhailova N."/>
            <person name="Pati A."/>
            <person name="Chen A."/>
            <person name="Palaniappan K."/>
            <person name="Land M."/>
            <person name="Hauser L."/>
            <person name="Brambilla E.M."/>
            <person name="Rohde M."/>
            <person name="Verbarg S."/>
            <person name="Goker M."/>
            <person name="Bristow J."/>
            <person name="Eisen J.A."/>
            <person name="Markowitz V."/>
            <person name="Hugenholtz P."/>
            <person name="Kyrpides N.C."/>
            <person name="Klenk H.P."/>
            <person name="Woyke T."/>
        </authorList>
    </citation>
    <scope>NUCLEOTIDE SEQUENCE [LARGE SCALE GENOMIC DNA]</scope>
    <source>
        <strain evidence="6">ATCC 27775 / DSM 1100 / LMG 10767 / O</strain>
    </source>
</reference>
<dbReference type="Proteomes" id="UP000008461">
    <property type="component" value="Chromosome"/>
</dbReference>
<dbReference type="SUPFAM" id="SSF53335">
    <property type="entry name" value="S-adenosyl-L-methionine-dependent methyltransferases"/>
    <property type="match status" value="1"/>
</dbReference>
<dbReference type="CDD" id="cd02440">
    <property type="entry name" value="AdoMet_MTases"/>
    <property type="match status" value="1"/>
</dbReference>
<dbReference type="RefSeq" id="WP_013767682.1">
    <property type="nucleotide sequence ID" value="NC_015510.1"/>
</dbReference>
<gene>
    <name evidence="5" type="ordered locus">Halhy_5323</name>
</gene>
<dbReference type="AlphaFoldDB" id="F4L7C1"/>
<dbReference type="Pfam" id="PF08241">
    <property type="entry name" value="Methyltransf_11"/>
    <property type="match status" value="1"/>
</dbReference>
<dbReference type="GO" id="GO:0008757">
    <property type="term" value="F:S-adenosylmethionine-dependent methyltransferase activity"/>
    <property type="evidence" value="ECO:0007669"/>
    <property type="project" value="InterPro"/>
</dbReference>
<dbReference type="PANTHER" id="PTHR44942:SF4">
    <property type="entry name" value="METHYLTRANSFERASE TYPE 11 DOMAIN-CONTAINING PROTEIN"/>
    <property type="match status" value="1"/>
</dbReference>
<dbReference type="InterPro" id="IPR051052">
    <property type="entry name" value="Diverse_substrate_MTase"/>
</dbReference>
<evidence type="ECO:0000256" key="1">
    <source>
        <dbReference type="ARBA" id="ARBA00008361"/>
    </source>
</evidence>
<sequence length="247" mass="27896">MKASIDNFSTSSAQYAQFRPDYPTELFEYLYSRVSNFDCAWDCGTGNGQVALTLAERFASVQATDLSANQIANATPHPRVHYGVCRAEASPFSAQQFDLITVAQALHWFDFAAFNQEVKRVAKPGALIAVWGYGLLTINAEIDLLVQQFYTGVIDQYWDAERHHIDEAYANIPFPFAAIEKRTFSIEKHWNLAQLCGYLGTWSSVKKYIQQHGEDPLAALYPQLQKQWPEDAVLSVRFPIFLQTGIV</sequence>
<evidence type="ECO:0000256" key="2">
    <source>
        <dbReference type="ARBA" id="ARBA00022603"/>
    </source>
</evidence>
<name>F4L7C1_HALH1</name>
<reference key="2">
    <citation type="submission" date="2011-04" db="EMBL/GenBank/DDBJ databases">
        <title>Complete sequence of chromosome of Haliscomenobacter hydrossis DSM 1100.</title>
        <authorList>
            <consortium name="US DOE Joint Genome Institute (JGI-PGF)"/>
            <person name="Lucas S."/>
            <person name="Han J."/>
            <person name="Lapidus A."/>
            <person name="Bruce D."/>
            <person name="Goodwin L."/>
            <person name="Pitluck S."/>
            <person name="Peters L."/>
            <person name="Kyrpides N."/>
            <person name="Mavromatis K."/>
            <person name="Ivanova N."/>
            <person name="Ovchinnikova G."/>
            <person name="Pagani I."/>
            <person name="Daligault H."/>
            <person name="Detter J.C."/>
            <person name="Han C."/>
            <person name="Land M."/>
            <person name="Hauser L."/>
            <person name="Markowitz V."/>
            <person name="Cheng J.-F."/>
            <person name="Hugenholtz P."/>
            <person name="Woyke T."/>
            <person name="Wu D."/>
            <person name="Verbarg S."/>
            <person name="Frueling A."/>
            <person name="Brambilla E."/>
            <person name="Klenk H.-P."/>
            <person name="Eisen J.A."/>
        </authorList>
    </citation>
    <scope>NUCLEOTIDE SEQUENCE</scope>
    <source>
        <strain>DSM 1100</strain>
    </source>
</reference>
<organism evidence="5 6">
    <name type="scientific">Haliscomenobacter hydrossis (strain ATCC 27775 / DSM 1100 / LMG 10767 / O)</name>
    <dbReference type="NCBI Taxonomy" id="760192"/>
    <lineage>
        <taxon>Bacteria</taxon>
        <taxon>Pseudomonadati</taxon>
        <taxon>Bacteroidota</taxon>
        <taxon>Saprospiria</taxon>
        <taxon>Saprospirales</taxon>
        <taxon>Haliscomenobacteraceae</taxon>
        <taxon>Haliscomenobacter</taxon>
    </lineage>
</organism>
<evidence type="ECO:0000313" key="6">
    <source>
        <dbReference type="Proteomes" id="UP000008461"/>
    </source>
</evidence>
<dbReference type="GO" id="GO:0032259">
    <property type="term" value="P:methylation"/>
    <property type="evidence" value="ECO:0007669"/>
    <property type="project" value="UniProtKB-KW"/>
</dbReference>
<evidence type="ECO:0000313" key="5">
    <source>
        <dbReference type="EMBL" id="AEE53148.1"/>
    </source>
</evidence>
<protein>
    <submittedName>
        <fullName evidence="5">Methyltransferase type 11</fullName>
    </submittedName>
</protein>
<comment type="similarity">
    <text evidence="1">Belongs to the methyltransferase superfamily.</text>
</comment>
<dbReference type="OrthoDB" id="9797252at2"/>
<feature type="domain" description="Methyltransferase type 11" evidence="4">
    <location>
        <begin position="42"/>
        <end position="129"/>
    </location>
</feature>
<evidence type="ECO:0000256" key="3">
    <source>
        <dbReference type="ARBA" id="ARBA00022679"/>
    </source>
</evidence>
<dbReference type="Gene3D" id="3.40.50.150">
    <property type="entry name" value="Vaccinia Virus protein VP39"/>
    <property type="match status" value="1"/>
</dbReference>
<proteinExistence type="inferred from homology"/>
<keyword evidence="3" id="KW-0808">Transferase</keyword>
<keyword evidence="2 5" id="KW-0489">Methyltransferase</keyword>
<dbReference type="HOGENOM" id="CLU_049344_5_1_10"/>
<dbReference type="InterPro" id="IPR013216">
    <property type="entry name" value="Methyltransf_11"/>
</dbReference>
<dbReference type="KEGG" id="hhy:Halhy_5323"/>
<dbReference type="InterPro" id="IPR029063">
    <property type="entry name" value="SAM-dependent_MTases_sf"/>
</dbReference>
<keyword evidence="6" id="KW-1185">Reference proteome</keyword>
<dbReference type="PANTHER" id="PTHR44942">
    <property type="entry name" value="METHYLTRANSF_11 DOMAIN-CONTAINING PROTEIN"/>
    <property type="match status" value="1"/>
</dbReference>
<dbReference type="EMBL" id="CP002691">
    <property type="protein sequence ID" value="AEE53148.1"/>
    <property type="molecule type" value="Genomic_DNA"/>
</dbReference>
<dbReference type="STRING" id="760192.Halhy_5323"/>
<accession>F4L7C1</accession>
<evidence type="ECO:0000259" key="4">
    <source>
        <dbReference type="Pfam" id="PF08241"/>
    </source>
</evidence>